<feature type="transmembrane region" description="Helical" evidence="1">
    <location>
        <begin position="7"/>
        <end position="30"/>
    </location>
</feature>
<proteinExistence type="predicted"/>
<feature type="transmembrane region" description="Helical" evidence="1">
    <location>
        <begin position="36"/>
        <end position="58"/>
    </location>
</feature>
<evidence type="ECO:0000313" key="3">
    <source>
        <dbReference type="Proteomes" id="UP001256588"/>
    </source>
</evidence>
<dbReference type="EMBL" id="JAVDWO010000001">
    <property type="protein sequence ID" value="MDR7191433.1"/>
    <property type="molecule type" value="Genomic_DNA"/>
</dbReference>
<protein>
    <submittedName>
        <fullName evidence="2">Uncharacterized protein</fullName>
    </submittedName>
</protein>
<evidence type="ECO:0000256" key="1">
    <source>
        <dbReference type="SAM" id="Phobius"/>
    </source>
</evidence>
<sequence>MTPRFEFIVCAALLAAVLACIGVWGVMTLWLTRVAWSLELLAVTAVPAGLAAALAALWTGQWPLVLGQASRLWRSVALALGTVAIALVVFVVLVLLGGIVAGMGELPLGSIGRLLGAALDRAMLLGLFAAALGALPGALLMVPVSLRYLQRRTAAVPA</sequence>
<name>A0ABU1XRR1_9GAMM</name>
<reference evidence="2 3" key="1">
    <citation type="submission" date="2023-07" db="EMBL/GenBank/DDBJ databases">
        <title>Sorghum-associated microbial communities from plants grown in Nebraska, USA.</title>
        <authorList>
            <person name="Schachtman D."/>
        </authorList>
    </citation>
    <scope>NUCLEOTIDE SEQUENCE [LARGE SCALE GENOMIC DNA]</scope>
    <source>
        <strain evidence="2 3">4099</strain>
    </source>
</reference>
<feature type="transmembrane region" description="Helical" evidence="1">
    <location>
        <begin position="122"/>
        <end position="142"/>
    </location>
</feature>
<keyword evidence="1" id="KW-1133">Transmembrane helix</keyword>
<comment type="caution">
    <text evidence="2">The sequence shown here is derived from an EMBL/GenBank/DDBJ whole genome shotgun (WGS) entry which is preliminary data.</text>
</comment>
<dbReference type="PROSITE" id="PS51257">
    <property type="entry name" value="PROKAR_LIPOPROTEIN"/>
    <property type="match status" value="1"/>
</dbReference>
<feature type="transmembrane region" description="Helical" evidence="1">
    <location>
        <begin position="78"/>
        <end position="102"/>
    </location>
</feature>
<evidence type="ECO:0000313" key="2">
    <source>
        <dbReference type="EMBL" id="MDR7191433.1"/>
    </source>
</evidence>
<keyword evidence="1" id="KW-0472">Membrane</keyword>
<gene>
    <name evidence="2" type="ORF">J2W68_000135</name>
</gene>
<keyword evidence="1" id="KW-0812">Transmembrane</keyword>
<keyword evidence="3" id="KW-1185">Reference proteome</keyword>
<dbReference type="Proteomes" id="UP001256588">
    <property type="component" value="Unassembled WGS sequence"/>
</dbReference>
<dbReference type="RefSeq" id="WP_310231639.1">
    <property type="nucleotide sequence ID" value="NZ_JAVDWO010000001.1"/>
</dbReference>
<organism evidence="2 3">
    <name type="scientific">Luteimonas terrae</name>
    <dbReference type="NCBI Taxonomy" id="1530191"/>
    <lineage>
        <taxon>Bacteria</taxon>
        <taxon>Pseudomonadati</taxon>
        <taxon>Pseudomonadota</taxon>
        <taxon>Gammaproteobacteria</taxon>
        <taxon>Lysobacterales</taxon>
        <taxon>Lysobacteraceae</taxon>
        <taxon>Luteimonas</taxon>
    </lineage>
</organism>
<accession>A0ABU1XRR1</accession>